<evidence type="ECO:0008006" key="3">
    <source>
        <dbReference type="Google" id="ProtNLM"/>
    </source>
</evidence>
<evidence type="ECO:0000313" key="2">
    <source>
        <dbReference type="Proteomes" id="UP001469553"/>
    </source>
</evidence>
<comment type="caution">
    <text evidence="1">The sequence shown here is derived from an EMBL/GenBank/DDBJ whole genome shotgun (WGS) entry which is preliminary data.</text>
</comment>
<feature type="non-terminal residue" evidence="1">
    <location>
        <position position="1"/>
    </location>
</feature>
<protein>
    <recommendedName>
        <fullName evidence="3">Plastocyanin-like domain-containing protein</fullName>
    </recommendedName>
</protein>
<dbReference type="EMBL" id="JAHRIP010041648">
    <property type="protein sequence ID" value="MEQ2297155.1"/>
    <property type="molecule type" value="Genomic_DNA"/>
</dbReference>
<reference evidence="1 2" key="1">
    <citation type="submission" date="2021-06" db="EMBL/GenBank/DDBJ databases">
        <authorList>
            <person name="Palmer J.M."/>
        </authorList>
    </citation>
    <scope>NUCLEOTIDE SEQUENCE [LARGE SCALE GENOMIC DNA]</scope>
    <source>
        <strain evidence="1 2">AS_MEX2019</strain>
        <tissue evidence="1">Muscle</tissue>
    </source>
</reference>
<organism evidence="1 2">
    <name type="scientific">Ameca splendens</name>
    <dbReference type="NCBI Taxonomy" id="208324"/>
    <lineage>
        <taxon>Eukaryota</taxon>
        <taxon>Metazoa</taxon>
        <taxon>Chordata</taxon>
        <taxon>Craniata</taxon>
        <taxon>Vertebrata</taxon>
        <taxon>Euteleostomi</taxon>
        <taxon>Actinopterygii</taxon>
        <taxon>Neopterygii</taxon>
        <taxon>Teleostei</taxon>
        <taxon>Neoteleostei</taxon>
        <taxon>Acanthomorphata</taxon>
        <taxon>Ovalentaria</taxon>
        <taxon>Atherinomorphae</taxon>
        <taxon>Cyprinodontiformes</taxon>
        <taxon>Goodeidae</taxon>
        <taxon>Ameca</taxon>
    </lineage>
</organism>
<dbReference type="Proteomes" id="UP001469553">
    <property type="component" value="Unassembled WGS sequence"/>
</dbReference>
<evidence type="ECO:0000313" key="1">
    <source>
        <dbReference type="EMBL" id="MEQ2297155.1"/>
    </source>
</evidence>
<name>A0ABV0YUR2_9TELE</name>
<sequence>AVGQWSNTPTMKICKIQENDFTSGNHYMDLRDACLMDCSKAVPDHKRGPSGNLAISGVLIRPAKGHFLLLQWQTRSMKLHWHIVHEETGDGLCSISHKSVAFH</sequence>
<proteinExistence type="predicted"/>
<keyword evidence="2" id="KW-1185">Reference proteome</keyword>
<gene>
    <name evidence="1" type="ORF">AMECASPLE_031841</name>
</gene>
<accession>A0ABV0YUR2</accession>